<dbReference type="InterPro" id="IPR001734">
    <property type="entry name" value="Na/solute_symporter"/>
</dbReference>
<evidence type="ECO:0000256" key="7">
    <source>
        <dbReference type="ARBA" id="ARBA00023053"/>
    </source>
</evidence>
<evidence type="ECO:0000256" key="11">
    <source>
        <dbReference type="RuleBase" id="RU362091"/>
    </source>
</evidence>
<dbReference type="OrthoDB" id="6132759at2759"/>
<dbReference type="PROSITE" id="PS50283">
    <property type="entry name" value="NA_SOLUT_SYMP_3"/>
    <property type="match status" value="1"/>
</dbReference>
<feature type="non-terminal residue" evidence="13">
    <location>
        <position position="1"/>
    </location>
</feature>
<accession>A0A401NT48</accession>
<keyword evidence="8" id="KW-0406">Ion transport</keyword>
<evidence type="ECO:0000256" key="10">
    <source>
        <dbReference type="ARBA" id="ARBA00023201"/>
    </source>
</evidence>
<evidence type="ECO:0000256" key="3">
    <source>
        <dbReference type="ARBA" id="ARBA00022448"/>
    </source>
</evidence>
<keyword evidence="3" id="KW-0813">Transport</keyword>
<dbReference type="EMBL" id="BFAA01004070">
    <property type="protein sequence ID" value="GCB64073.1"/>
    <property type="molecule type" value="Genomic_DNA"/>
</dbReference>
<dbReference type="STRING" id="75743.A0A401NT48"/>
<evidence type="ECO:0000256" key="6">
    <source>
        <dbReference type="ARBA" id="ARBA00022989"/>
    </source>
</evidence>
<keyword evidence="10" id="KW-0739">Sodium transport</keyword>
<dbReference type="PANTHER" id="PTHR42985">
    <property type="entry name" value="SODIUM-COUPLED MONOCARBOXYLATE TRANSPORTER"/>
    <property type="match status" value="1"/>
</dbReference>
<dbReference type="GO" id="GO:0006814">
    <property type="term" value="P:sodium ion transport"/>
    <property type="evidence" value="ECO:0007669"/>
    <property type="project" value="UniProtKB-KW"/>
</dbReference>
<evidence type="ECO:0000256" key="12">
    <source>
        <dbReference type="SAM" id="Phobius"/>
    </source>
</evidence>
<dbReference type="Gene3D" id="1.20.1730.10">
    <property type="entry name" value="Sodium/glucose cotransporter"/>
    <property type="match status" value="1"/>
</dbReference>
<feature type="transmembrane region" description="Helical" evidence="12">
    <location>
        <begin position="20"/>
        <end position="39"/>
    </location>
</feature>
<dbReference type="InterPro" id="IPR038377">
    <property type="entry name" value="Na/Glc_symporter_sf"/>
</dbReference>
<proteinExistence type="inferred from homology"/>
<comment type="caution">
    <text evidence="13">The sequence shown here is derived from an EMBL/GenBank/DDBJ whole genome shotgun (WGS) entry which is preliminary data.</text>
</comment>
<dbReference type="AlphaFoldDB" id="A0A401NT48"/>
<comment type="similarity">
    <text evidence="2 11">Belongs to the sodium:solute symporter (SSF) (TC 2.A.21) family.</text>
</comment>
<sequence length="230" mass="25203">FLYLGIVTYAPSLALSQVTGINLWISIVMTALVCTLYTTLGGIKAVVWTDVFQLCIMAISLLTVLIQGSIHVGGLGKIWNIGQNGGRINFLDFDPDPRRRHTFWTILVGGTFGWTATYSCNQAQVQRYLACKSENEAKKAVFLNWFGMIIVLTTACLCGLVMYAVYETCDPIKANKISNSNQLMPLLVVEILNQTPGVAGLFVAGAYGGTLRYVTCQEAVIYQFHGPVTE</sequence>
<dbReference type="PANTHER" id="PTHR42985:SF45">
    <property type="entry name" value="SODIUM_IODIDE COTRANSPORTER-LIKE"/>
    <property type="match status" value="1"/>
</dbReference>
<name>A0A401NT48_SCYTO</name>
<evidence type="ECO:0000256" key="8">
    <source>
        <dbReference type="ARBA" id="ARBA00023065"/>
    </source>
</evidence>
<keyword evidence="7" id="KW-0915">Sodium</keyword>
<feature type="transmembrane region" description="Helical" evidence="12">
    <location>
        <begin position="51"/>
        <end position="70"/>
    </location>
</feature>
<dbReference type="Pfam" id="PF00474">
    <property type="entry name" value="SSF"/>
    <property type="match status" value="1"/>
</dbReference>
<dbReference type="GO" id="GO:0005886">
    <property type="term" value="C:plasma membrane"/>
    <property type="evidence" value="ECO:0007669"/>
    <property type="project" value="UniProtKB-SubCell"/>
</dbReference>
<evidence type="ECO:0000256" key="4">
    <source>
        <dbReference type="ARBA" id="ARBA00022475"/>
    </source>
</evidence>
<evidence type="ECO:0000256" key="9">
    <source>
        <dbReference type="ARBA" id="ARBA00023136"/>
    </source>
</evidence>
<evidence type="ECO:0000313" key="13">
    <source>
        <dbReference type="EMBL" id="GCB64073.1"/>
    </source>
</evidence>
<feature type="transmembrane region" description="Helical" evidence="12">
    <location>
        <begin position="101"/>
        <end position="120"/>
    </location>
</feature>
<keyword evidence="4" id="KW-1003">Cell membrane</keyword>
<keyword evidence="5 12" id="KW-0812">Transmembrane</keyword>
<evidence type="ECO:0000313" key="14">
    <source>
        <dbReference type="Proteomes" id="UP000288216"/>
    </source>
</evidence>
<dbReference type="GO" id="GO:0015293">
    <property type="term" value="F:symporter activity"/>
    <property type="evidence" value="ECO:0007669"/>
    <property type="project" value="TreeGrafter"/>
</dbReference>
<evidence type="ECO:0000256" key="5">
    <source>
        <dbReference type="ARBA" id="ARBA00022692"/>
    </source>
</evidence>
<evidence type="ECO:0000256" key="1">
    <source>
        <dbReference type="ARBA" id="ARBA00004651"/>
    </source>
</evidence>
<gene>
    <name evidence="13" type="ORF">scyTo_0009766</name>
</gene>
<organism evidence="13 14">
    <name type="scientific">Scyliorhinus torazame</name>
    <name type="common">Cloudy catshark</name>
    <name type="synonym">Catulus torazame</name>
    <dbReference type="NCBI Taxonomy" id="75743"/>
    <lineage>
        <taxon>Eukaryota</taxon>
        <taxon>Metazoa</taxon>
        <taxon>Chordata</taxon>
        <taxon>Craniata</taxon>
        <taxon>Vertebrata</taxon>
        <taxon>Chondrichthyes</taxon>
        <taxon>Elasmobranchii</taxon>
        <taxon>Galeomorphii</taxon>
        <taxon>Galeoidea</taxon>
        <taxon>Carcharhiniformes</taxon>
        <taxon>Scyliorhinidae</taxon>
        <taxon>Scyliorhinus</taxon>
    </lineage>
</organism>
<dbReference type="InterPro" id="IPR051163">
    <property type="entry name" value="Sodium:Solute_Symporter_SSF"/>
</dbReference>
<evidence type="ECO:0000256" key="2">
    <source>
        <dbReference type="ARBA" id="ARBA00006434"/>
    </source>
</evidence>
<comment type="subcellular location">
    <subcellularLocation>
        <location evidence="1">Cell membrane</location>
        <topology evidence="1">Multi-pass membrane protein</topology>
    </subcellularLocation>
</comment>
<dbReference type="OMA" id="MIWERAN"/>
<keyword evidence="14" id="KW-1185">Reference proteome</keyword>
<feature type="transmembrane region" description="Helical" evidence="12">
    <location>
        <begin position="141"/>
        <end position="166"/>
    </location>
</feature>
<keyword evidence="6 12" id="KW-1133">Transmembrane helix</keyword>
<dbReference type="Proteomes" id="UP000288216">
    <property type="component" value="Unassembled WGS sequence"/>
</dbReference>
<protein>
    <submittedName>
        <fullName evidence="13">Uncharacterized protein</fullName>
    </submittedName>
</protein>
<reference evidence="13 14" key="1">
    <citation type="journal article" date="2018" name="Nat. Ecol. Evol.">
        <title>Shark genomes provide insights into elasmobranch evolution and the origin of vertebrates.</title>
        <authorList>
            <person name="Hara Y"/>
            <person name="Yamaguchi K"/>
            <person name="Onimaru K"/>
            <person name="Kadota M"/>
            <person name="Koyanagi M"/>
            <person name="Keeley SD"/>
            <person name="Tatsumi K"/>
            <person name="Tanaka K"/>
            <person name="Motone F"/>
            <person name="Kageyama Y"/>
            <person name="Nozu R"/>
            <person name="Adachi N"/>
            <person name="Nishimura O"/>
            <person name="Nakagawa R"/>
            <person name="Tanegashima C"/>
            <person name="Kiyatake I"/>
            <person name="Matsumoto R"/>
            <person name="Murakumo K"/>
            <person name="Nishida K"/>
            <person name="Terakita A"/>
            <person name="Kuratani S"/>
            <person name="Sato K"/>
            <person name="Hyodo S Kuraku.S."/>
        </authorList>
    </citation>
    <scope>NUCLEOTIDE SEQUENCE [LARGE SCALE GENOMIC DNA]</scope>
</reference>
<keyword evidence="9 12" id="KW-0472">Membrane</keyword>